<name>A0A2U2HEF7_9BURK</name>
<evidence type="ECO:0000256" key="2">
    <source>
        <dbReference type="ARBA" id="ARBA00022803"/>
    </source>
</evidence>
<keyword evidence="7" id="KW-1185">Reference proteome</keyword>
<keyword evidence="5" id="KW-0812">Transmembrane</keyword>
<reference evidence="6 7" key="1">
    <citation type="submission" date="2018-04" db="EMBL/GenBank/DDBJ databases">
        <title>Massilia violaceinigra sp. nov., a novel purple-pigmented bacterium isolated from Tianshan glacier, Xinjiang, China.</title>
        <authorList>
            <person name="Wang H."/>
        </authorList>
    </citation>
    <scope>NUCLEOTIDE SEQUENCE [LARGE SCALE GENOMIC DNA]</scope>
    <source>
        <strain evidence="6 7">B448-2</strain>
    </source>
</reference>
<dbReference type="Gene3D" id="1.25.40.10">
    <property type="entry name" value="Tetratricopeptide repeat domain"/>
    <property type="match status" value="3"/>
</dbReference>
<protein>
    <submittedName>
        <fullName evidence="6">Tetratricopeptide repeat protein</fullName>
    </submittedName>
</protein>
<keyword evidence="5" id="KW-0472">Membrane</keyword>
<evidence type="ECO:0000256" key="3">
    <source>
        <dbReference type="PROSITE-ProRule" id="PRU00339"/>
    </source>
</evidence>
<dbReference type="PANTHER" id="PTHR44858">
    <property type="entry name" value="TETRATRICOPEPTIDE REPEAT PROTEIN 6"/>
    <property type="match status" value="1"/>
</dbReference>
<evidence type="ECO:0000256" key="4">
    <source>
        <dbReference type="SAM" id="MobiDB-lite"/>
    </source>
</evidence>
<evidence type="ECO:0000256" key="1">
    <source>
        <dbReference type="ARBA" id="ARBA00022737"/>
    </source>
</evidence>
<evidence type="ECO:0000256" key="5">
    <source>
        <dbReference type="SAM" id="Phobius"/>
    </source>
</evidence>
<dbReference type="Proteomes" id="UP000241421">
    <property type="component" value="Unassembled WGS sequence"/>
</dbReference>
<comment type="caution">
    <text evidence="6">The sequence shown here is derived from an EMBL/GenBank/DDBJ whole genome shotgun (WGS) entry which is preliminary data.</text>
</comment>
<feature type="region of interest" description="Disordered" evidence="4">
    <location>
        <begin position="101"/>
        <end position="136"/>
    </location>
</feature>
<dbReference type="InterPro" id="IPR001623">
    <property type="entry name" value="DnaJ_domain"/>
</dbReference>
<organism evidence="6 7">
    <name type="scientific">Massilia glaciei</name>
    <dbReference type="NCBI Taxonomy" id="1524097"/>
    <lineage>
        <taxon>Bacteria</taxon>
        <taxon>Pseudomonadati</taxon>
        <taxon>Pseudomonadota</taxon>
        <taxon>Betaproteobacteria</taxon>
        <taxon>Burkholderiales</taxon>
        <taxon>Oxalobacteraceae</taxon>
        <taxon>Telluria group</taxon>
        <taxon>Massilia</taxon>
    </lineage>
</organism>
<dbReference type="InterPro" id="IPR019734">
    <property type="entry name" value="TPR_rpt"/>
</dbReference>
<evidence type="ECO:0000313" key="6">
    <source>
        <dbReference type="EMBL" id="PWF42041.1"/>
    </source>
</evidence>
<dbReference type="SMART" id="SM00028">
    <property type="entry name" value="TPR"/>
    <property type="match status" value="8"/>
</dbReference>
<dbReference type="SUPFAM" id="SSF48452">
    <property type="entry name" value="TPR-like"/>
    <property type="match status" value="2"/>
</dbReference>
<feature type="repeat" description="TPR" evidence="3">
    <location>
        <begin position="460"/>
        <end position="493"/>
    </location>
</feature>
<dbReference type="EMBL" id="PXWF02000304">
    <property type="protein sequence ID" value="PWF42041.1"/>
    <property type="molecule type" value="Genomic_DNA"/>
</dbReference>
<evidence type="ECO:0000313" key="7">
    <source>
        <dbReference type="Proteomes" id="UP000241421"/>
    </source>
</evidence>
<feature type="repeat" description="TPR" evidence="3">
    <location>
        <begin position="358"/>
        <end position="391"/>
    </location>
</feature>
<keyword evidence="2 3" id="KW-0802">TPR repeat</keyword>
<sequence>MPKNYFFIYHGQRPASASFLILDINENPLYENRGPTMSDQPYYLERLGIAPDADERTIKRAYARALKLIDQDADPAGFQDLREAYEEALFWLRNQASMAQDEHEAEAIDPAPTPAQHRPDTGSVDTRAPEPGQAHESLGADTTALAMEVFTQFQQRCLSIADDTEAGEAWYRQLQAAIDDVRLISLGAREAFEQGVANLLAGGWQPGHHALFVAATRVFDWDMDRRRLLGLGMGGYTIDRALEQRAMYDLQPDQDCESQRQVIARLRDPQPPSTRELVDAMPTLATLAARFPTWLALITDTDKIASWSALHEAMPLWPQKMTPAWIRVMAAIVIAFIMLVYLATNGANRQSSDMQTVAAEHLERAEELLNAGDSGNAIASFDRALRADPNNAEAYAGRALAYIFNFDWERASGDLDKLETMAPSHARLYLGRGLLAVKDNRAADAIAAFTRSLELRPGSSFTYKERALVYEQIGQQDKALADADEAIRLQPDRYSAYSLRARVYLARGERQKLREQAAAVVAVDGRSDEAYITAARMHIDLGERKEALALVDRGVALAPTASIHVYRAAIRPSSDIAGRRADLKTALKLDPDFPGALRNLAELERDAGRYEEAIAAFDQAIANDSTQGMRAILLAGRGSVYAKLGDTVAADRAFASARFAATTPIGLNNLCWYLAVENAGLQTALAACDASLEQSPESAHTLDSKGLVLVRLNRFREAVAAYDEAVRRKPAGGAWSRYGRGIAKHRLGDVKGGDADMKAAQAENAGVAQEYAAMGVSR</sequence>
<dbReference type="PROSITE" id="PS50005">
    <property type="entry name" value="TPR"/>
    <property type="match status" value="5"/>
</dbReference>
<dbReference type="AlphaFoldDB" id="A0A2U2HEF7"/>
<dbReference type="Pfam" id="PF13432">
    <property type="entry name" value="TPR_16"/>
    <property type="match status" value="4"/>
</dbReference>
<accession>A0A2U2HEF7</accession>
<gene>
    <name evidence="6" type="ORF">C7C56_023510</name>
</gene>
<dbReference type="InterPro" id="IPR011990">
    <property type="entry name" value="TPR-like_helical_dom_sf"/>
</dbReference>
<keyword evidence="5" id="KW-1133">Transmembrane helix</keyword>
<feature type="repeat" description="TPR" evidence="3">
    <location>
        <begin position="594"/>
        <end position="627"/>
    </location>
</feature>
<feature type="repeat" description="TPR" evidence="3">
    <location>
        <begin position="426"/>
        <end position="459"/>
    </location>
</feature>
<dbReference type="CDD" id="cd06257">
    <property type="entry name" value="DnaJ"/>
    <property type="match status" value="1"/>
</dbReference>
<feature type="repeat" description="TPR" evidence="3">
    <location>
        <begin position="699"/>
        <end position="732"/>
    </location>
</feature>
<proteinExistence type="predicted"/>
<dbReference type="PANTHER" id="PTHR44858:SF1">
    <property type="entry name" value="UDP-N-ACETYLGLUCOSAMINE--PEPTIDE N-ACETYLGLUCOSAMINYLTRANSFERASE SPINDLY-RELATED"/>
    <property type="match status" value="1"/>
</dbReference>
<keyword evidence="1" id="KW-0677">Repeat</keyword>
<dbReference type="InterPro" id="IPR050498">
    <property type="entry name" value="Ycf3"/>
</dbReference>
<feature type="transmembrane region" description="Helical" evidence="5">
    <location>
        <begin position="324"/>
        <end position="344"/>
    </location>
</feature>